<dbReference type="SUPFAM" id="SSF48498">
    <property type="entry name" value="Tetracyclin repressor-like, C-terminal domain"/>
    <property type="match status" value="1"/>
</dbReference>
<dbReference type="AlphaFoldDB" id="A0A0K8PJ36"/>
<protein>
    <submittedName>
        <fullName evidence="1">TetR family transcriptional regulator</fullName>
    </submittedName>
</protein>
<dbReference type="EMBL" id="DF968243">
    <property type="protein sequence ID" value="GAP47897.1"/>
    <property type="molecule type" value="Genomic_DNA"/>
</dbReference>
<dbReference type="Gene3D" id="1.10.357.10">
    <property type="entry name" value="Tetracycline Repressor, domain 2"/>
    <property type="match status" value="1"/>
</dbReference>
<evidence type="ECO:0000313" key="2">
    <source>
        <dbReference type="Proteomes" id="UP000053859"/>
    </source>
</evidence>
<accession>A0A0K8PJ36</accession>
<organism evidence="1 2">
    <name type="scientific">Streptomyces azureus</name>
    <dbReference type="NCBI Taxonomy" id="146537"/>
    <lineage>
        <taxon>Bacteria</taxon>
        <taxon>Bacillati</taxon>
        <taxon>Actinomycetota</taxon>
        <taxon>Actinomycetes</taxon>
        <taxon>Kitasatosporales</taxon>
        <taxon>Streptomycetaceae</taxon>
        <taxon>Streptomyces</taxon>
    </lineage>
</organism>
<dbReference type="PATRIC" id="fig|146537.3.peg.2779"/>
<gene>
    <name evidence="1" type="ORF">SAZU_2634</name>
</gene>
<proteinExistence type="predicted"/>
<dbReference type="InterPro" id="IPR036271">
    <property type="entry name" value="Tet_transcr_reg_TetR-rel_C_sf"/>
</dbReference>
<evidence type="ECO:0000313" key="1">
    <source>
        <dbReference type="EMBL" id="GAP47897.1"/>
    </source>
</evidence>
<dbReference type="Proteomes" id="UP000053859">
    <property type="component" value="Unassembled WGS sequence"/>
</dbReference>
<reference evidence="1" key="1">
    <citation type="journal article" date="2015" name="Genome Announc.">
        <title>Draft Genome Sequence of Thiostrepton-Producing Streptomyces azureus ATCC 14921.</title>
        <authorList>
            <person name="Sakihara K."/>
            <person name="Maeda J."/>
            <person name="Tashiro K."/>
            <person name="Fujino Y."/>
            <person name="Kuhara S."/>
            <person name="Ohshima T."/>
            <person name="Ogata S."/>
            <person name="Doi K."/>
        </authorList>
    </citation>
    <scope>NUCLEOTIDE SEQUENCE [LARGE SCALE GENOMIC DNA]</scope>
    <source>
        <strain evidence="1">ATCC14921</strain>
    </source>
</reference>
<name>A0A0K8PJ36_STRAJ</name>
<keyword evidence="2" id="KW-1185">Reference proteome</keyword>
<sequence length="112" mass="11736">MPCARSRAGGRGGDGCALQRLVDVTHHVARLLCADVVVRAGLRLKAEAVAGRARDLRREWWECVHEPLAEAERKGELAAGCPPHRSSAVVLAATTGIEVLPGRTPAGSPGSP</sequence>